<dbReference type="GO" id="GO:0016887">
    <property type="term" value="F:ATP hydrolysis activity"/>
    <property type="evidence" value="ECO:0007669"/>
    <property type="project" value="InterPro"/>
</dbReference>
<dbReference type="RefSeq" id="WP_055635646.1">
    <property type="nucleotide sequence ID" value="NZ_JBIRRP010000026.1"/>
</dbReference>
<protein>
    <submittedName>
        <fullName evidence="4">ABC transporter ATP-binding protein</fullName>
    </submittedName>
</protein>
<dbReference type="Pfam" id="PF00005">
    <property type="entry name" value="ABC_tran"/>
    <property type="match status" value="1"/>
</dbReference>
<gene>
    <name evidence="4" type="ORF">AQJ64_41805</name>
</gene>
<dbReference type="PROSITE" id="PS50893">
    <property type="entry name" value="ABC_TRANSPORTER_2"/>
    <property type="match status" value="1"/>
</dbReference>
<dbReference type="Gene3D" id="3.40.50.300">
    <property type="entry name" value="P-loop containing nucleotide triphosphate hydrolases"/>
    <property type="match status" value="1"/>
</dbReference>
<dbReference type="CDD" id="cd03216">
    <property type="entry name" value="ABC_Carb_Monos_I"/>
    <property type="match status" value="1"/>
</dbReference>
<comment type="caution">
    <text evidence="4">The sequence shown here is derived from an EMBL/GenBank/DDBJ whole genome shotgun (WGS) entry which is preliminary data.</text>
</comment>
<keyword evidence="1" id="KW-0547">Nucleotide-binding</keyword>
<dbReference type="SUPFAM" id="SSF52540">
    <property type="entry name" value="P-loop containing nucleoside triphosphate hydrolases"/>
    <property type="match status" value="1"/>
</dbReference>
<evidence type="ECO:0000313" key="4">
    <source>
        <dbReference type="EMBL" id="KUN75595.1"/>
    </source>
</evidence>
<organism evidence="4 5">
    <name type="scientific">Streptomyces griseoruber</name>
    <dbReference type="NCBI Taxonomy" id="1943"/>
    <lineage>
        <taxon>Bacteria</taxon>
        <taxon>Bacillati</taxon>
        <taxon>Actinomycetota</taxon>
        <taxon>Actinomycetes</taxon>
        <taxon>Kitasatosporales</taxon>
        <taxon>Streptomycetaceae</taxon>
        <taxon>Streptomyces</taxon>
    </lineage>
</organism>
<dbReference type="EMBL" id="LMWW01000075">
    <property type="protein sequence ID" value="KUN75595.1"/>
    <property type="molecule type" value="Genomic_DNA"/>
</dbReference>
<dbReference type="InterPro" id="IPR027417">
    <property type="entry name" value="P-loop_NTPase"/>
</dbReference>
<dbReference type="InterPro" id="IPR003439">
    <property type="entry name" value="ABC_transporter-like_ATP-bd"/>
</dbReference>
<dbReference type="GO" id="GO:0005524">
    <property type="term" value="F:ATP binding"/>
    <property type="evidence" value="ECO:0007669"/>
    <property type="project" value="UniProtKB-KW"/>
</dbReference>
<name>A0A101SKD9_9ACTN</name>
<proteinExistence type="predicted"/>
<dbReference type="STRING" id="1943.AQJ64_41805"/>
<dbReference type="SMART" id="SM00382">
    <property type="entry name" value="AAA"/>
    <property type="match status" value="1"/>
</dbReference>
<evidence type="ECO:0000259" key="3">
    <source>
        <dbReference type="PROSITE" id="PS50893"/>
    </source>
</evidence>
<accession>A0A101SKD9</accession>
<evidence type="ECO:0000256" key="2">
    <source>
        <dbReference type="ARBA" id="ARBA00022840"/>
    </source>
</evidence>
<dbReference type="InterPro" id="IPR050107">
    <property type="entry name" value="ABC_carbohydrate_import_ATPase"/>
</dbReference>
<dbReference type="InterPro" id="IPR003593">
    <property type="entry name" value="AAA+_ATPase"/>
</dbReference>
<keyword evidence="5" id="KW-1185">Reference proteome</keyword>
<evidence type="ECO:0000256" key="1">
    <source>
        <dbReference type="ARBA" id="ARBA00022741"/>
    </source>
</evidence>
<dbReference type="PANTHER" id="PTHR43790">
    <property type="entry name" value="CARBOHYDRATE TRANSPORT ATP-BINDING PROTEIN MG119-RELATED"/>
    <property type="match status" value="1"/>
</dbReference>
<dbReference type="AlphaFoldDB" id="A0A101SKD9"/>
<dbReference type="OrthoDB" id="7875923at2"/>
<sequence>MQELEQRPGGVTGPAPAVLAQGVTKRFGGVVALDNVTFSARAGEVTALVGDNGAGKSTLIRCLSGVHSPDEGGLFMNGAPVTFSGPNDARLAGIETVHQNLALADNLDVAANLFLGRELSGGPRSLFRLRKKPMEAKAAELIDEYGIRMPNIKAKVGAMSGGQRQGIAIARAVGWGSEVVLMDEPTAALGVKETGRVLEVVRSLADRGLAVVLISHNIEQVMQVSDFVWVLRGGHMIADLRAENTNTQEVVHYITTGVGLGA</sequence>
<evidence type="ECO:0000313" key="5">
    <source>
        <dbReference type="Proteomes" id="UP000052982"/>
    </source>
</evidence>
<feature type="domain" description="ABC transporter" evidence="3">
    <location>
        <begin position="18"/>
        <end position="258"/>
    </location>
</feature>
<dbReference type="Proteomes" id="UP000052982">
    <property type="component" value="Unassembled WGS sequence"/>
</dbReference>
<keyword evidence="2 4" id="KW-0067">ATP-binding</keyword>
<reference evidence="4 5" key="1">
    <citation type="submission" date="2015-10" db="EMBL/GenBank/DDBJ databases">
        <title>Draft genome sequence of Streptomyces griseoruber DSM 40281, type strain for the species Streptomyces griseoruber.</title>
        <authorList>
            <person name="Ruckert C."/>
            <person name="Winkler A."/>
            <person name="Kalinowski J."/>
            <person name="Kampfer P."/>
            <person name="Glaeser S."/>
        </authorList>
    </citation>
    <scope>NUCLEOTIDE SEQUENCE [LARGE SCALE GENOMIC DNA]</scope>
    <source>
        <strain evidence="4 5">DSM 40281</strain>
    </source>
</reference>
<dbReference type="PANTHER" id="PTHR43790:SF8">
    <property type="entry name" value="SUGAR ABC TRANSPORTER ATP-BINDING PROTEIN"/>
    <property type="match status" value="1"/>
</dbReference>